<dbReference type="InterPro" id="IPR000674">
    <property type="entry name" value="Ald_Oxase/Xan_DH_a/b"/>
</dbReference>
<dbReference type="SMART" id="SM01008">
    <property type="entry name" value="Ald_Xan_dh_C"/>
    <property type="match status" value="1"/>
</dbReference>
<dbReference type="Gene3D" id="3.90.1170.50">
    <property type="entry name" value="Aldehyde oxidase/xanthine dehydrogenase, a/b hammerhead"/>
    <property type="match status" value="1"/>
</dbReference>
<dbReference type="AlphaFoldDB" id="A0A1H2BIZ2"/>
<dbReference type="GO" id="GO:0016491">
    <property type="term" value="F:oxidoreductase activity"/>
    <property type="evidence" value="ECO:0007669"/>
    <property type="project" value="UniProtKB-KW"/>
</dbReference>
<evidence type="ECO:0000256" key="2">
    <source>
        <dbReference type="ARBA" id="ARBA00023002"/>
    </source>
</evidence>
<dbReference type="InterPro" id="IPR046867">
    <property type="entry name" value="AldOxase/xan_DH_MoCoBD2"/>
</dbReference>
<evidence type="ECO:0000313" key="4">
    <source>
        <dbReference type="EMBL" id="SDT57746.1"/>
    </source>
</evidence>
<dbReference type="InterPro" id="IPR008274">
    <property type="entry name" value="AldOxase/xan_DH_MoCoBD1"/>
</dbReference>
<reference evidence="5" key="1">
    <citation type="submission" date="2016-10" db="EMBL/GenBank/DDBJ databases">
        <authorList>
            <person name="Varghese N."/>
            <person name="Submissions S."/>
        </authorList>
    </citation>
    <scope>NUCLEOTIDE SEQUENCE [LARGE SCALE GENOMIC DNA]</scope>
    <source>
        <strain evidence="5">GAS369</strain>
    </source>
</reference>
<dbReference type="Pfam" id="PF02738">
    <property type="entry name" value="MoCoBD_1"/>
    <property type="match status" value="1"/>
</dbReference>
<keyword evidence="1" id="KW-0500">Molybdenum</keyword>
<organism evidence="4 5">
    <name type="scientific">Bradyrhizobium canariense</name>
    <dbReference type="NCBI Taxonomy" id="255045"/>
    <lineage>
        <taxon>Bacteria</taxon>
        <taxon>Pseudomonadati</taxon>
        <taxon>Pseudomonadota</taxon>
        <taxon>Alphaproteobacteria</taxon>
        <taxon>Hyphomicrobiales</taxon>
        <taxon>Nitrobacteraceae</taxon>
        <taxon>Bradyrhizobium</taxon>
    </lineage>
</organism>
<keyword evidence="5" id="KW-1185">Reference proteome</keyword>
<dbReference type="SUPFAM" id="SSF56003">
    <property type="entry name" value="Molybdenum cofactor-binding domain"/>
    <property type="match status" value="1"/>
</dbReference>
<dbReference type="PANTHER" id="PTHR11908">
    <property type="entry name" value="XANTHINE DEHYDROGENASE"/>
    <property type="match status" value="1"/>
</dbReference>
<dbReference type="PANTHER" id="PTHR11908:SF132">
    <property type="entry name" value="ALDEHYDE OXIDASE 1-RELATED"/>
    <property type="match status" value="1"/>
</dbReference>
<dbReference type="Pfam" id="PF01315">
    <property type="entry name" value="Ald_Xan_dh_C"/>
    <property type="match status" value="1"/>
</dbReference>
<dbReference type="Pfam" id="PF20256">
    <property type="entry name" value="MoCoBD_2"/>
    <property type="match status" value="1"/>
</dbReference>
<evidence type="ECO:0000256" key="1">
    <source>
        <dbReference type="ARBA" id="ARBA00022505"/>
    </source>
</evidence>
<dbReference type="Proteomes" id="UP000243904">
    <property type="component" value="Chromosome I"/>
</dbReference>
<proteinExistence type="predicted"/>
<dbReference type="InterPro" id="IPR036856">
    <property type="entry name" value="Ald_Oxase/Xan_DH_a/b_sf"/>
</dbReference>
<dbReference type="Gene3D" id="3.30.365.10">
    <property type="entry name" value="Aldehyde oxidase/xanthine dehydrogenase, molybdopterin binding domain"/>
    <property type="match status" value="4"/>
</dbReference>
<sequence>MTAIRTKNVGRSVLRKEDRPLLRGRAVFAADINFSNQLHMRVVRSPLAHGKLLSVDTSAALAIPGVRAAWTFADVAEIPPIDFRMTKLTGLSAYRQTILAKDRVRYVGDPIAVVFADDPYLAEDGAEAVISDIEELPVVMHADGALGEFSPGLPTEPAVIHKEYGDVEAAFRDAYATVDLTLSIGRHSGVPIETRGAIGRYDPVHDILEMHGAAKVPHWNRDQIALMLGRPSASVHLFEGHVGGGFGIRGELYPEDVLVCLAAMRLGRPVKWIEDRREHLIAANHSRQQTHHIRAAVARDGVILAIDDEYFHDQGGYMRTHGATVPDLTAAMLPGPYRIPAYRARGHIRLTNKTPGGTYRAPGRYESTFVRERLIEAVAAKVGVDSVEIRRRNLIGRDEMPFARKLDTLGTEVILDSGDYAGLLDKALAAANWDALQEQIRKRRQAGELVGAGLAMFVEKSGLGPSDTVRIAIDAEGGVEVVTGAASVGQGVETVVAQICADTLGVEYEDIRVIHGQTNRIERGMGAFASRVTVMTGEATRLASTKLREKTLAMAAELMQTSVATLDIIDGVIVDAERRDGPCIKLSDIATALAPGGPFSDDREPGLTAEGVFHSDHMTYPYGVHIAVVGISPDTGAINVERYLVAYDVGKAVNPTLVEGQIVGGVAQGIGGALYEDFLYDDRGEPLSVTFADYLMPTAREIPHVDTLVTEDAPSPLNPMGLKGAGEGGTNAVGAAIAAAIDDALRRPGTITRLPVLPQQIRALLSRDSKAKDPGQEVA</sequence>
<dbReference type="EMBL" id="LT629750">
    <property type="protein sequence ID" value="SDT57746.1"/>
    <property type="molecule type" value="Genomic_DNA"/>
</dbReference>
<evidence type="ECO:0000259" key="3">
    <source>
        <dbReference type="SMART" id="SM01008"/>
    </source>
</evidence>
<name>A0A1H2BIZ2_9BRAD</name>
<dbReference type="GO" id="GO:0005506">
    <property type="term" value="F:iron ion binding"/>
    <property type="evidence" value="ECO:0007669"/>
    <property type="project" value="InterPro"/>
</dbReference>
<evidence type="ECO:0000313" key="5">
    <source>
        <dbReference type="Proteomes" id="UP000243904"/>
    </source>
</evidence>
<dbReference type="SUPFAM" id="SSF54665">
    <property type="entry name" value="CO dehydrogenase molybdoprotein N-domain-like"/>
    <property type="match status" value="1"/>
</dbReference>
<dbReference type="InterPro" id="IPR016208">
    <property type="entry name" value="Ald_Oxase/xanthine_DH-like"/>
</dbReference>
<gene>
    <name evidence="4" type="ORF">SAMN05444158_7191</name>
</gene>
<protein>
    <submittedName>
        <fullName evidence="4">Xanthine dehydrogenase, molybdenum binding subunit apoprotein</fullName>
    </submittedName>
</protein>
<dbReference type="InterPro" id="IPR037165">
    <property type="entry name" value="AldOxase/xan_DH_Mopterin-bd_sf"/>
</dbReference>
<keyword evidence="2" id="KW-0560">Oxidoreductase</keyword>
<feature type="domain" description="Aldehyde oxidase/xanthine dehydrogenase a/b hammerhead" evidence="3">
    <location>
        <begin position="23"/>
        <end position="137"/>
    </location>
</feature>
<accession>A0A1H2BIZ2</accession>